<protein>
    <recommendedName>
        <fullName evidence="12">ATP synthase complex subunit 8</fullName>
    </recommendedName>
</protein>
<dbReference type="AlphaFoldDB" id="A0A2P1CLR3"/>
<name>A0A2P1CLR3_9HEMI</name>
<comment type="subunit">
    <text evidence="3">F-type ATPases have 2 components, CF(1) - the catalytic core - and CF(0) - the membrane proton channel.</text>
</comment>
<dbReference type="EMBL" id="MF173619">
    <property type="protein sequence ID" value="AVJ52263.1"/>
    <property type="molecule type" value="Genomic_DNA"/>
</dbReference>
<keyword evidence="9 12" id="KW-0406">Ion transport</keyword>
<dbReference type="Pfam" id="PF00895">
    <property type="entry name" value="ATP-synt_8"/>
    <property type="match status" value="1"/>
</dbReference>
<evidence type="ECO:0000313" key="14">
    <source>
        <dbReference type="EMBL" id="AVJ52263.1"/>
    </source>
</evidence>
<keyword evidence="10 12" id="KW-0496">Mitochondrion</keyword>
<evidence type="ECO:0000256" key="13">
    <source>
        <dbReference type="SAM" id="Phobius"/>
    </source>
</evidence>
<dbReference type="GO" id="GO:0045259">
    <property type="term" value="C:proton-transporting ATP synthase complex"/>
    <property type="evidence" value="ECO:0007669"/>
    <property type="project" value="UniProtKB-KW"/>
</dbReference>
<dbReference type="InterPro" id="IPR001421">
    <property type="entry name" value="ATP8_metazoa"/>
</dbReference>
<evidence type="ECO:0000256" key="3">
    <source>
        <dbReference type="ARBA" id="ARBA00011291"/>
    </source>
</evidence>
<accession>A0A2P1CLR3</accession>
<keyword evidence="7 12" id="KW-0375">Hydrogen ion transport</keyword>
<evidence type="ECO:0000256" key="9">
    <source>
        <dbReference type="ARBA" id="ARBA00023065"/>
    </source>
</evidence>
<keyword evidence="4 12" id="KW-0813">Transport</keyword>
<keyword evidence="11 13" id="KW-0472">Membrane</keyword>
<gene>
    <name evidence="14" type="primary">ATP8</name>
</gene>
<evidence type="ECO:0000256" key="6">
    <source>
        <dbReference type="ARBA" id="ARBA00022692"/>
    </source>
</evidence>
<geneLocation type="mitochondrion" evidence="14"/>
<reference evidence="14" key="1">
    <citation type="journal article" date="2018" name="Cladistics">
        <title>Phylogeny and the colourful history of jewel bugs (Insecta: Hemiptera: Scutelleridae).</title>
        <authorList>
            <person name="Wu Y."/>
            <person name="Redei D."/>
            <person name="Eger J."/>
            <person name="Wang Y."/>
            <person name="Wu H."/>
            <person name="Carapezza A."/>
            <person name="Kment P."/>
            <person name="Cai B."/>
            <person name="Sun X."/>
            <person name="Guo P."/>
            <person name="Luo J."/>
            <person name="Xie Q."/>
        </authorList>
    </citation>
    <scope>NUCLEOTIDE SEQUENCE</scope>
</reference>
<evidence type="ECO:0000256" key="8">
    <source>
        <dbReference type="ARBA" id="ARBA00022989"/>
    </source>
</evidence>
<comment type="subcellular location">
    <subcellularLocation>
        <location evidence="1 12">Mitochondrion membrane</location>
        <topology evidence="1 12">Single-pass membrane protein</topology>
    </subcellularLocation>
</comment>
<keyword evidence="8 13" id="KW-1133">Transmembrane helix</keyword>
<keyword evidence="5 12" id="KW-0138">CF(0)</keyword>
<proteinExistence type="inferred from homology"/>
<evidence type="ECO:0000256" key="7">
    <source>
        <dbReference type="ARBA" id="ARBA00022781"/>
    </source>
</evidence>
<evidence type="ECO:0000256" key="11">
    <source>
        <dbReference type="ARBA" id="ARBA00023136"/>
    </source>
</evidence>
<dbReference type="GO" id="GO:0015986">
    <property type="term" value="P:proton motive force-driven ATP synthesis"/>
    <property type="evidence" value="ECO:0007669"/>
    <property type="project" value="InterPro"/>
</dbReference>
<feature type="transmembrane region" description="Helical" evidence="13">
    <location>
        <begin position="6"/>
        <end position="27"/>
    </location>
</feature>
<evidence type="ECO:0000256" key="10">
    <source>
        <dbReference type="ARBA" id="ARBA00023128"/>
    </source>
</evidence>
<sequence>MPQMAPLYWEILFFMFILSLLMMKIIIFHMPNIHNKKSSNNKLATSNITWKW</sequence>
<keyword evidence="6 12" id="KW-0812">Transmembrane</keyword>
<evidence type="ECO:0000256" key="12">
    <source>
        <dbReference type="RuleBase" id="RU003661"/>
    </source>
</evidence>
<organism evidence="14">
    <name type="scientific">Augocoris gomesii</name>
    <dbReference type="NCBI Taxonomy" id="2080387"/>
    <lineage>
        <taxon>Eukaryota</taxon>
        <taxon>Metazoa</taxon>
        <taxon>Ecdysozoa</taxon>
        <taxon>Arthropoda</taxon>
        <taxon>Hexapoda</taxon>
        <taxon>Insecta</taxon>
        <taxon>Pterygota</taxon>
        <taxon>Neoptera</taxon>
        <taxon>Paraneoptera</taxon>
        <taxon>Hemiptera</taxon>
        <taxon>Heteroptera</taxon>
        <taxon>Panheteroptera</taxon>
        <taxon>Pentatomomorpha</taxon>
        <taxon>Pentatomoidea</taxon>
        <taxon>Scutelleridae</taxon>
        <taxon>Scutellerinae</taxon>
        <taxon>Augocoris</taxon>
    </lineage>
</organism>
<dbReference type="GO" id="GO:0015078">
    <property type="term" value="F:proton transmembrane transporter activity"/>
    <property type="evidence" value="ECO:0007669"/>
    <property type="project" value="InterPro"/>
</dbReference>
<evidence type="ECO:0000256" key="5">
    <source>
        <dbReference type="ARBA" id="ARBA00022547"/>
    </source>
</evidence>
<comment type="similarity">
    <text evidence="2 12">Belongs to the ATPase protein 8 family.</text>
</comment>
<evidence type="ECO:0000256" key="2">
    <source>
        <dbReference type="ARBA" id="ARBA00008892"/>
    </source>
</evidence>
<dbReference type="GO" id="GO:0031966">
    <property type="term" value="C:mitochondrial membrane"/>
    <property type="evidence" value="ECO:0007669"/>
    <property type="project" value="UniProtKB-SubCell"/>
</dbReference>
<evidence type="ECO:0000256" key="4">
    <source>
        <dbReference type="ARBA" id="ARBA00022448"/>
    </source>
</evidence>
<evidence type="ECO:0000256" key="1">
    <source>
        <dbReference type="ARBA" id="ARBA00004304"/>
    </source>
</evidence>